<name>A0A494XQ90_9BURK</name>
<evidence type="ECO:0008006" key="3">
    <source>
        <dbReference type="Google" id="ProtNLM"/>
    </source>
</evidence>
<sequence length="267" mass="29399">MPRILHTHAPLPLIDGVLVKHGALRGGQHHHALIDEARRRAREIVRRAEHEAEAIRHYAAAQGYRAGLRAAWHGVIPWLAAFDDCCAAALDTARDEIRTRLEASFGTREIAEFVVRRIFDDIPDWRARRIRICVPAHVPTLAADLGEWTRAAHLCDARIELAQDDRLSVECGDAVYLFDMGALAGDIAAGLAMDTRRIGPGTLREHDAPSVSRNAAASAQAAQAAQTAQTARTARAALDAIDLNRIREQEDQSPALSRDTAHRYCRS</sequence>
<proteinExistence type="predicted"/>
<accession>A0A494XQ90</accession>
<protein>
    <recommendedName>
        <fullName evidence="3">HrpE/YscL family type III secretion apparatus protein</fullName>
    </recommendedName>
</protein>
<dbReference type="RefSeq" id="WP_121088547.1">
    <property type="nucleotide sequence ID" value="NZ_RBZU01000009.1"/>
</dbReference>
<comment type="caution">
    <text evidence="1">The sequence shown here is derived from an EMBL/GenBank/DDBJ whole genome shotgun (WGS) entry which is preliminary data.</text>
</comment>
<reference evidence="1 2" key="1">
    <citation type="submission" date="2018-10" db="EMBL/GenBank/DDBJ databases">
        <title>Robbsia sp. DHC34, isolated from soil.</title>
        <authorList>
            <person name="Gao Z.-H."/>
            <person name="Qiu L.-H."/>
        </authorList>
    </citation>
    <scope>NUCLEOTIDE SEQUENCE [LARGE SCALE GENOMIC DNA]</scope>
    <source>
        <strain evidence="1 2">DHC34</strain>
    </source>
</reference>
<dbReference type="AlphaFoldDB" id="A0A494XQ90"/>
<evidence type="ECO:0000313" key="1">
    <source>
        <dbReference type="EMBL" id="RKP50329.1"/>
    </source>
</evidence>
<gene>
    <name evidence="1" type="ORF">D7S86_19690</name>
</gene>
<keyword evidence="2" id="KW-1185">Reference proteome</keyword>
<dbReference type="Proteomes" id="UP000270342">
    <property type="component" value="Unassembled WGS sequence"/>
</dbReference>
<organism evidence="1 2">
    <name type="scientific">Pararobbsia silviterrae</name>
    <dbReference type="NCBI Taxonomy" id="1792498"/>
    <lineage>
        <taxon>Bacteria</taxon>
        <taxon>Pseudomonadati</taxon>
        <taxon>Pseudomonadota</taxon>
        <taxon>Betaproteobacteria</taxon>
        <taxon>Burkholderiales</taxon>
        <taxon>Burkholderiaceae</taxon>
        <taxon>Pararobbsia</taxon>
    </lineage>
</organism>
<dbReference type="EMBL" id="RBZU01000009">
    <property type="protein sequence ID" value="RKP50329.1"/>
    <property type="molecule type" value="Genomic_DNA"/>
</dbReference>
<evidence type="ECO:0000313" key="2">
    <source>
        <dbReference type="Proteomes" id="UP000270342"/>
    </source>
</evidence>